<dbReference type="AlphaFoldDB" id="A0A482WY63"/>
<keyword evidence="15" id="KW-1185">Reference proteome</keyword>
<evidence type="ECO:0000313" key="15">
    <source>
        <dbReference type="Proteomes" id="UP000291343"/>
    </source>
</evidence>
<evidence type="ECO:0000256" key="3">
    <source>
        <dbReference type="ARBA" id="ARBA00022729"/>
    </source>
</evidence>
<feature type="region of interest" description="Disordered" evidence="11">
    <location>
        <begin position="208"/>
        <end position="359"/>
    </location>
</feature>
<keyword evidence="5 12" id="KW-1133">Transmembrane helix</keyword>
<dbReference type="PROSITE" id="PS51469">
    <property type="entry name" value="SUN"/>
    <property type="match status" value="1"/>
</dbReference>
<feature type="region of interest" description="Disordered" evidence="11">
    <location>
        <begin position="502"/>
        <end position="528"/>
    </location>
</feature>
<feature type="compositionally biased region" description="Low complexity" evidence="11">
    <location>
        <begin position="272"/>
        <end position="286"/>
    </location>
</feature>
<dbReference type="GO" id="GO:0034975">
    <property type="term" value="P:protein folding in endoplasmic reticulum"/>
    <property type="evidence" value="ECO:0007669"/>
    <property type="project" value="TreeGrafter"/>
</dbReference>
<keyword evidence="3" id="KW-0732">Signal</keyword>
<sequence>MNSRISLIYKLLLLTSIISSGVLFIIVAAEHGINIGQMHQETKDKHEEESKKLEVEKAVHDKPVDFDSSQFQKLKDEERQLDQQIRSSFDEAPSEELKEQPLKAESGSLFQNHASITDEFSETGHAVVLTLVDSASQELQQQAAVVTKLLAASADADNQTVVTSQQATAAAAAAAGPVTVPLPVQSDAAANLTDQADTDLYVVRAEPKQVDATSQPAPASSSSEQQQQQQQSSSDGGGSQAKSGREGAVASDSLQGSQDIAVGDVSPSSEVGTGSNKTASTTNSSSSGGGGEVVSSSHEEIPSFSEWAQKQLAEAEKKKSENKTRGGGGAAGVTGASGSAVKRGSKQRSKNYASPDCGAKVVSTNPEASSVWAVLSTSRDEYLLNSCHNKIWFVVELCEAIQPEKIELANFELFSSILREFSVSVSDRHPTREWTQVAQLEAREVRTVQSFALKPGSAFVKYIRVEFHSHYGAEHYCPISLFRVYGTSEFEVLDTVDEAHTPAASMEEEEEEEFDEEEAGVGGGEGVEKPRNLFSSARDAVLSIVKRAAQVLSKGEGGEGVGAGGELEGQGNSSVGEGEGGALVNCVTPAYIIVCDNCSDALYNRFHRASYPGFRVVLLLLFFPVY</sequence>
<dbReference type="InterPro" id="IPR045120">
    <property type="entry name" value="Suco/Slp1-like"/>
</dbReference>
<protein>
    <recommendedName>
        <fullName evidence="13">SUN domain-containing protein</fullName>
    </recommendedName>
</protein>
<dbReference type="PANTHER" id="PTHR12953:SF0">
    <property type="entry name" value="SUN DOMAIN-CONTAINING OSSIFICATION FACTOR"/>
    <property type="match status" value="1"/>
</dbReference>
<dbReference type="FunFam" id="2.60.120.260:FF:000099">
    <property type="entry name" value="Uncharacterized protein, isoform C"/>
    <property type="match status" value="1"/>
</dbReference>
<comment type="subcellular location">
    <subcellularLocation>
        <location evidence="8">Endomembrane system</location>
        <topology evidence="8">Single-pass type I membrane protein</topology>
    </subcellularLocation>
    <subcellularLocation>
        <location evidence="1">Endoplasmic reticulum membrane</location>
        <topology evidence="1">Single-pass membrane protein</topology>
    </subcellularLocation>
</comment>
<dbReference type="EMBL" id="QKKF02022243">
    <property type="protein sequence ID" value="RZF38537.1"/>
    <property type="molecule type" value="Genomic_DNA"/>
</dbReference>
<evidence type="ECO:0000256" key="11">
    <source>
        <dbReference type="SAM" id="MobiDB-lite"/>
    </source>
</evidence>
<evidence type="ECO:0000256" key="5">
    <source>
        <dbReference type="ARBA" id="ARBA00022989"/>
    </source>
</evidence>
<name>A0A482WY63_LAOST</name>
<dbReference type="InterPro" id="IPR012919">
    <property type="entry name" value="SUN_dom"/>
</dbReference>
<evidence type="ECO:0000256" key="12">
    <source>
        <dbReference type="SAM" id="Phobius"/>
    </source>
</evidence>
<keyword evidence="7" id="KW-0325">Glycoprotein</keyword>
<evidence type="ECO:0000256" key="10">
    <source>
        <dbReference type="ARBA" id="ARBA00064635"/>
    </source>
</evidence>
<dbReference type="Proteomes" id="UP000291343">
    <property type="component" value="Unassembled WGS sequence"/>
</dbReference>
<comment type="caution">
    <text evidence="14">The sequence shown here is derived from an EMBL/GenBank/DDBJ whole genome shotgun (WGS) entry which is preliminary data.</text>
</comment>
<evidence type="ECO:0000256" key="2">
    <source>
        <dbReference type="ARBA" id="ARBA00022692"/>
    </source>
</evidence>
<keyword evidence="6 12" id="KW-0472">Membrane</keyword>
<feature type="transmembrane region" description="Helical" evidence="12">
    <location>
        <begin position="7"/>
        <end position="29"/>
    </location>
</feature>
<proteinExistence type="inferred from homology"/>
<feature type="compositionally biased region" description="Acidic residues" evidence="11">
    <location>
        <begin position="506"/>
        <end position="519"/>
    </location>
</feature>
<evidence type="ECO:0000259" key="13">
    <source>
        <dbReference type="PROSITE" id="PS51469"/>
    </source>
</evidence>
<evidence type="ECO:0000256" key="6">
    <source>
        <dbReference type="ARBA" id="ARBA00023136"/>
    </source>
</evidence>
<dbReference type="OrthoDB" id="266334at2759"/>
<dbReference type="InParanoid" id="A0A482WY63"/>
<accession>A0A482WY63</accession>
<evidence type="ECO:0000256" key="4">
    <source>
        <dbReference type="ARBA" id="ARBA00022824"/>
    </source>
</evidence>
<evidence type="ECO:0000256" key="8">
    <source>
        <dbReference type="ARBA" id="ARBA00046288"/>
    </source>
</evidence>
<comment type="similarity">
    <text evidence="9">Belongs to the SLP1 family.</text>
</comment>
<evidence type="ECO:0000256" key="1">
    <source>
        <dbReference type="ARBA" id="ARBA00004389"/>
    </source>
</evidence>
<feature type="region of interest" description="Disordered" evidence="11">
    <location>
        <begin position="555"/>
        <end position="574"/>
    </location>
</feature>
<keyword evidence="4" id="KW-0256">Endoplasmic reticulum</keyword>
<dbReference type="GO" id="GO:0005789">
    <property type="term" value="C:endoplasmic reticulum membrane"/>
    <property type="evidence" value="ECO:0007669"/>
    <property type="project" value="UniProtKB-SubCell"/>
</dbReference>
<dbReference type="STRING" id="195883.A0A482WY63"/>
<reference evidence="14 15" key="1">
    <citation type="journal article" date="2017" name="Gigascience">
        <title>Genome sequence of the small brown planthopper, Laodelphax striatellus.</title>
        <authorList>
            <person name="Zhu J."/>
            <person name="Jiang F."/>
            <person name="Wang X."/>
            <person name="Yang P."/>
            <person name="Bao Y."/>
            <person name="Zhao W."/>
            <person name="Wang W."/>
            <person name="Lu H."/>
            <person name="Wang Q."/>
            <person name="Cui N."/>
            <person name="Li J."/>
            <person name="Chen X."/>
            <person name="Luo L."/>
            <person name="Yu J."/>
            <person name="Kang L."/>
            <person name="Cui F."/>
        </authorList>
    </citation>
    <scope>NUCLEOTIDE SEQUENCE [LARGE SCALE GENOMIC DNA]</scope>
    <source>
        <strain evidence="14">Lst14</strain>
    </source>
</reference>
<feature type="domain" description="SUN" evidence="13">
    <location>
        <begin position="328"/>
        <end position="489"/>
    </location>
</feature>
<feature type="compositionally biased region" description="Low complexity" evidence="11">
    <location>
        <begin position="214"/>
        <end position="234"/>
    </location>
</feature>
<dbReference type="SMR" id="A0A482WY63"/>
<dbReference type="Pfam" id="PF07738">
    <property type="entry name" value="Sad1_UNC"/>
    <property type="match status" value="1"/>
</dbReference>
<dbReference type="PANTHER" id="PTHR12953">
    <property type="entry name" value="MEMBRANE PROTEIN CH1 RELATED"/>
    <property type="match status" value="1"/>
</dbReference>
<evidence type="ECO:0000256" key="9">
    <source>
        <dbReference type="ARBA" id="ARBA00061226"/>
    </source>
</evidence>
<dbReference type="Gene3D" id="2.60.120.260">
    <property type="entry name" value="Galactose-binding domain-like"/>
    <property type="match status" value="1"/>
</dbReference>
<evidence type="ECO:0000313" key="14">
    <source>
        <dbReference type="EMBL" id="RZF38537.1"/>
    </source>
</evidence>
<evidence type="ECO:0000256" key="7">
    <source>
        <dbReference type="ARBA" id="ARBA00023180"/>
    </source>
</evidence>
<feature type="compositionally biased region" description="Basic and acidic residues" evidence="11">
    <location>
        <begin position="313"/>
        <end position="324"/>
    </location>
</feature>
<gene>
    <name evidence="14" type="ORF">LSTR_LSTR006132</name>
</gene>
<comment type="subunit">
    <text evidence="10">Interacts with EMP65.</text>
</comment>
<keyword evidence="2 12" id="KW-0812">Transmembrane</keyword>
<organism evidence="14 15">
    <name type="scientific">Laodelphax striatellus</name>
    <name type="common">Small brown planthopper</name>
    <name type="synonym">Delphax striatella</name>
    <dbReference type="NCBI Taxonomy" id="195883"/>
    <lineage>
        <taxon>Eukaryota</taxon>
        <taxon>Metazoa</taxon>
        <taxon>Ecdysozoa</taxon>
        <taxon>Arthropoda</taxon>
        <taxon>Hexapoda</taxon>
        <taxon>Insecta</taxon>
        <taxon>Pterygota</taxon>
        <taxon>Neoptera</taxon>
        <taxon>Paraneoptera</taxon>
        <taxon>Hemiptera</taxon>
        <taxon>Auchenorrhyncha</taxon>
        <taxon>Fulgoroidea</taxon>
        <taxon>Delphacidae</taxon>
        <taxon>Criomorphinae</taxon>
        <taxon>Laodelphax</taxon>
    </lineage>
</organism>
<feature type="compositionally biased region" description="Gly residues" evidence="11">
    <location>
        <begin position="558"/>
        <end position="568"/>
    </location>
</feature>